<evidence type="ECO:0000313" key="10">
    <source>
        <dbReference type="Proteomes" id="UP001202117"/>
    </source>
</evidence>
<feature type="domain" description="Four-carbon acid sugar kinase N-terminal" evidence="7">
    <location>
        <begin position="10"/>
        <end position="128"/>
    </location>
</feature>
<evidence type="ECO:0000256" key="6">
    <source>
        <dbReference type="ARBA" id="ARBA00023277"/>
    </source>
</evidence>
<keyword evidence="2" id="KW-0808">Transferase</keyword>
<protein>
    <recommendedName>
        <fullName evidence="11">Four-carbon acid sugar kinase family protein</fullName>
    </recommendedName>
</protein>
<dbReference type="Gene3D" id="3.40.980.20">
    <property type="entry name" value="Four-carbon acid sugar kinase, nucleotide binding domain"/>
    <property type="match status" value="1"/>
</dbReference>
<evidence type="ECO:0008006" key="11">
    <source>
        <dbReference type="Google" id="ProtNLM"/>
    </source>
</evidence>
<dbReference type="InterPro" id="IPR042213">
    <property type="entry name" value="NBD_C_sf"/>
</dbReference>
<dbReference type="SUPFAM" id="SSF142764">
    <property type="entry name" value="YgbK-like"/>
    <property type="match status" value="1"/>
</dbReference>
<comment type="caution">
    <text evidence="9">The sequence shown here is derived from an EMBL/GenBank/DDBJ whole genome shotgun (WGS) entry which is preliminary data.</text>
</comment>
<evidence type="ECO:0000256" key="5">
    <source>
        <dbReference type="ARBA" id="ARBA00022840"/>
    </source>
</evidence>
<name>A0ABS9RQG1_9GAMM</name>
<dbReference type="Gene3D" id="3.40.50.10840">
    <property type="entry name" value="Putative sugar-binding, N-terminal domain"/>
    <property type="match status" value="1"/>
</dbReference>
<proteinExistence type="inferred from homology"/>
<evidence type="ECO:0000259" key="7">
    <source>
        <dbReference type="Pfam" id="PF07005"/>
    </source>
</evidence>
<gene>
    <name evidence="9" type="ORF">MKP05_02895</name>
</gene>
<reference evidence="9 10" key="1">
    <citation type="submission" date="2022-02" db="EMBL/GenBank/DDBJ databases">
        <title>Halomonas fukangensis sp. nov., a halophilic bacterium isolated from a bulk soil of Kalidium foliatum at Fukang.</title>
        <authorList>
            <person name="Huang Y."/>
        </authorList>
    </citation>
    <scope>NUCLEOTIDE SEQUENCE [LARGE SCALE GENOMIC DNA]</scope>
    <source>
        <strain evidence="9 10">EGI 63088</strain>
    </source>
</reference>
<dbReference type="RefSeq" id="WP_240566939.1">
    <property type="nucleotide sequence ID" value="NZ_JAKVPY010000003.1"/>
</dbReference>
<keyword evidence="10" id="KW-1185">Reference proteome</keyword>
<evidence type="ECO:0000256" key="2">
    <source>
        <dbReference type="ARBA" id="ARBA00022679"/>
    </source>
</evidence>
<dbReference type="InterPro" id="IPR037051">
    <property type="entry name" value="4-carb_acid_sugar_kinase_N_sf"/>
</dbReference>
<feature type="domain" description="Four-carbon acid sugar kinase nucleotide binding" evidence="8">
    <location>
        <begin position="262"/>
        <end position="339"/>
    </location>
</feature>
<accession>A0ABS9RQG1</accession>
<dbReference type="EMBL" id="JAKVPY010000003">
    <property type="protein sequence ID" value="MCH4562074.1"/>
    <property type="molecule type" value="Genomic_DNA"/>
</dbReference>
<dbReference type="Pfam" id="PF07005">
    <property type="entry name" value="SBD_N"/>
    <property type="match status" value="1"/>
</dbReference>
<keyword evidence="6" id="KW-0119">Carbohydrate metabolism</keyword>
<dbReference type="Proteomes" id="UP001202117">
    <property type="component" value="Unassembled WGS sequence"/>
</dbReference>
<organism evidence="9 10">
    <name type="scientific">Halomonas flagellata</name>
    <dbReference type="NCBI Taxonomy" id="2920385"/>
    <lineage>
        <taxon>Bacteria</taxon>
        <taxon>Pseudomonadati</taxon>
        <taxon>Pseudomonadota</taxon>
        <taxon>Gammaproteobacteria</taxon>
        <taxon>Oceanospirillales</taxon>
        <taxon>Halomonadaceae</taxon>
        <taxon>Halomonas</taxon>
    </lineage>
</organism>
<dbReference type="InterPro" id="IPR031475">
    <property type="entry name" value="NBD_C"/>
</dbReference>
<keyword evidence="5" id="KW-0067">ATP-binding</keyword>
<keyword evidence="3" id="KW-0547">Nucleotide-binding</keyword>
<evidence type="ECO:0000313" key="9">
    <source>
        <dbReference type="EMBL" id="MCH4562074.1"/>
    </source>
</evidence>
<evidence type="ECO:0000259" key="8">
    <source>
        <dbReference type="Pfam" id="PF17042"/>
    </source>
</evidence>
<dbReference type="Pfam" id="PF17042">
    <property type="entry name" value="NBD_C"/>
    <property type="match status" value="1"/>
</dbReference>
<evidence type="ECO:0000256" key="4">
    <source>
        <dbReference type="ARBA" id="ARBA00022777"/>
    </source>
</evidence>
<dbReference type="InterPro" id="IPR010737">
    <property type="entry name" value="4-carb_acid_sugar_kinase_N"/>
</dbReference>
<comment type="similarity">
    <text evidence="1">Belongs to the four-carbon acid sugar kinase family.</text>
</comment>
<sequence length="349" mass="36104">MAPTTELPRLAIVADDLTGALDSGAAFARYGLRTLAVTSPEAIDRVLAEGRPEILAISTQTRDASPDEARRRVAQVVATLPAGTPIFKKVDSRLKGPIAAELDGIPFHRLVAMPAIPLFDRVVRNGCVSGFGVDSPISVAAALGHHANRACIPDIVHDEDMDLWLDATDPDTLLLGARTLAERVARRMADHRNPEDAPLSFPPALCIVAGSRDMITLAQIESLLAAHPDAVHLPAPNGCLVAAPGQPARLMVLQAVSGPGSVAGETVAASLAASLAQLVEPGAVTLLLTGGATAEAVLQANGILVMELLGEILPGLPVCRAGDIIIITKSGGFGANDTLARVAEMVCTT</sequence>
<keyword evidence="4" id="KW-0418">Kinase</keyword>
<evidence type="ECO:0000256" key="1">
    <source>
        <dbReference type="ARBA" id="ARBA00005715"/>
    </source>
</evidence>
<evidence type="ECO:0000256" key="3">
    <source>
        <dbReference type="ARBA" id="ARBA00022741"/>
    </source>
</evidence>